<name>A0AAV4MCN6_CAEEX</name>
<evidence type="ECO:0000256" key="1">
    <source>
        <dbReference type="SAM" id="Phobius"/>
    </source>
</evidence>
<accession>A0AAV4MCN6</accession>
<evidence type="ECO:0000313" key="3">
    <source>
        <dbReference type="Proteomes" id="UP001054945"/>
    </source>
</evidence>
<dbReference type="EMBL" id="BPLR01001976">
    <property type="protein sequence ID" value="GIX68564.1"/>
    <property type="molecule type" value="Genomic_DNA"/>
</dbReference>
<proteinExistence type="predicted"/>
<feature type="transmembrane region" description="Helical" evidence="1">
    <location>
        <begin position="33"/>
        <end position="51"/>
    </location>
</feature>
<dbReference type="Proteomes" id="UP001054945">
    <property type="component" value="Unassembled WGS sequence"/>
</dbReference>
<organism evidence="2 3">
    <name type="scientific">Caerostris extrusa</name>
    <name type="common">Bark spider</name>
    <name type="synonym">Caerostris bankana</name>
    <dbReference type="NCBI Taxonomy" id="172846"/>
    <lineage>
        <taxon>Eukaryota</taxon>
        <taxon>Metazoa</taxon>
        <taxon>Ecdysozoa</taxon>
        <taxon>Arthropoda</taxon>
        <taxon>Chelicerata</taxon>
        <taxon>Arachnida</taxon>
        <taxon>Araneae</taxon>
        <taxon>Araneomorphae</taxon>
        <taxon>Entelegynae</taxon>
        <taxon>Araneoidea</taxon>
        <taxon>Araneidae</taxon>
        <taxon>Caerostris</taxon>
    </lineage>
</organism>
<protein>
    <submittedName>
        <fullName evidence="2">Uncharacterized protein</fullName>
    </submittedName>
</protein>
<dbReference type="AlphaFoldDB" id="A0AAV4MCN6"/>
<keyword evidence="1" id="KW-1133">Transmembrane helix</keyword>
<keyword evidence="3" id="KW-1185">Reference proteome</keyword>
<evidence type="ECO:0000313" key="2">
    <source>
        <dbReference type="EMBL" id="GIX68564.1"/>
    </source>
</evidence>
<keyword evidence="1" id="KW-0472">Membrane</keyword>
<gene>
    <name evidence="2" type="primary">AVEN_31144_1</name>
    <name evidence="2" type="ORF">CEXT_102721</name>
</gene>
<sequence>MNLIKENALSSKFLDIFRCLPPSLKGQKKTDEALGTSAFILYTTAISSLFNSVSVVLADSQSYRTSVANAYVVWTTFTAIVTFLVLTFSGALVYKRWRKYKTGHD</sequence>
<comment type="caution">
    <text evidence="2">The sequence shown here is derived from an EMBL/GenBank/DDBJ whole genome shotgun (WGS) entry which is preliminary data.</text>
</comment>
<reference evidence="2 3" key="1">
    <citation type="submission" date="2021-06" db="EMBL/GenBank/DDBJ databases">
        <title>Caerostris extrusa draft genome.</title>
        <authorList>
            <person name="Kono N."/>
            <person name="Arakawa K."/>
        </authorList>
    </citation>
    <scope>NUCLEOTIDE SEQUENCE [LARGE SCALE GENOMIC DNA]</scope>
</reference>
<feature type="transmembrane region" description="Helical" evidence="1">
    <location>
        <begin position="71"/>
        <end position="94"/>
    </location>
</feature>
<keyword evidence="1" id="KW-0812">Transmembrane</keyword>